<proteinExistence type="predicted"/>
<dbReference type="KEGG" id="rei:IE4771_CH01948"/>
<accession>A0A060I588</accession>
<evidence type="ECO:0000256" key="2">
    <source>
        <dbReference type="ARBA" id="ARBA00022670"/>
    </source>
</evidence>
<dbReference type="HOGENOM" id="CLU_097078_3_1_5"/>
<keyword evidence="2 5" id="KW-0645">Protease</keyword>
<evidence type="ECO:0000313" key="5">
    <source>
        <dbReference type="EMBL" id="AIC27065.1"/>
    </source>
</evidence>
<organism evidence="5 6">
    <name type="scientific">Rhizobium etli bv. mimosae str. IE4771</name>
    <dbReference type="NCBI Taxonomy" id="1432050"/>
    <lineage>
        <taxon>Bacteria</taxon>
        <taxon>Pseudomonadati</taxon>
        <taxon>Pseudomonadota</taxon>
        <taxon>Alphaproteobacteria</taxon>
        <taxon>Hyphomicrobiales</taxon>
        <taxon>Rhizobiaceae</taxon>
        <taxon>Rhizobium/Agrobacterium group</taxon>
        <taxon>Rhizobium</taxon>
    </lineage>
</organism>
<dbReference type="InterPro" id="IPR006433">
    <property type="entry name" value="Prohead_protease"/>
</dbReference>
<keyword evidence="1" id="KW-1188">Viral release from host cell</keyword>
<dbReference type="AlphaFoldDB" id="A0A060I588"/>
<dbReference type="OrthoDB" id="64791at2"/>
<dbReference type="InterPro" id="IPR054613">
    <property type="entry name" value="Peptidase_S78_dom"/>
</dbReference>
<evidence type="ECO:0000256" key="1">
    <source>
        <dbReference type="ARBA" id="ARBA00022612"/>
    </source>
</evidence>
<keyword evidence="3" id="KW-0378">Hydrolase</keyword>
<protein>
    <submittedName>
        <fullName evidence="5">Caudovirus prohead protease protein</fullName>
    </submittedName>
</protein>
<dbReference type="Pfam" id="PF04586">
    <property type="entry name" value="Peptidase_S78"/>
    <property type="match status" value="1"/>
</dbReference>
<dbReference type="GO" id="GO:0008233">
    <property type="term" value="F:peptidase activity"/>
    <property type="evidence" value="ECO:0007669"/>
    <property type="project" value="UniProtKB-KW"/>
</dbReference>
<evidence type="ECO:0000256" key="3">
    <source>
        <dbReference type="ARBA" id="ARBA00022801"/>
    </source>
</evidence>
<dbReference type="EMBL" id="CP006986">
    <property type="protein sequence ID" value="AIC27065.1"/>
    <property type="molecule type" value="Genomic_DNA"/>
</dbReference>
<dbReference type="GO" id="GO:0006508">
    <property type="term" value="P:proteolysis"/>
    <property type="evidence" value="ECO:0007669"/>
    <property type="project" value="UniProtKB-KW"/>
</dbReference>
<dbReference type="NCBIfam" id="TIGR01543">
    <property type="entry name" value="proheadase_HK97"/>
    <property type="match status" value="1"/>
</dbReference>
<dbReference type="Proteomes" id="UP000027180">
    <property type="component" value="Chromosome"/>
</dbReference>
<feature type="domain" description="Prohead serine protease" evidence="4">
    <location>
        <begin position="4"/>
        <end position="141"/>
    </location>
</feature>
<evidence type="ECO:0000313" key="6">
    <source>
        <dbReference type="Proteomes" id="UP000027180"/>
    </source>
</evidence>
<gene>
    <name evidence="5" type="ORF">IE4771_CH01948</name>
</gene>
<dbReference type="RefSeq" id="WP_038688546.1">
    <property type="nucleotide sequence ID" value="NZ_CP006986.1"/>
</dbReference>
<evidence type="ECO:0000259" key="4">
    <source>
        <dbReference type="Pfam" id="PF04586"/>
    </source>
</evidence>
<name>A0A060I588_RHIET</name>
<reference evidence="5 6" key="1">
    <citation type="submission" date="2013-12" db="EMBL/GenBank/DDBJ databases">
        <title>Complete genome sequence of Rhizobium etli bv. mimosae IE4771.</title>
        <authorList>
            <person name="Bustos P."/>
            <person name="Santamaria R.I."/>
            <person name="Lozano L."/>
            <person name="Ormeno-Orrillo E."/>
            <person name="Rogel M.A."/>
            <person name="Romero D."/>
            <person name="Cevallos M.A."/>
            <person name="Martinez-Romero E."/>
            <person name="Gonzalez V."/>
        </authorList>
    </citation>
    <scope>NUCLEOTIDE SEQUENCE [LARGE SCALE GENOMIC DNA]</scope>
    <source>
        <strain evidence="5 6">IE4771</strain>
    </source>
</reference>
<sequence>MAEVSGYAIQWNQPAIIAGLFEERFARGAFNQSLIDNPDIAALWAHDTSRPLARVANKSLTLRSDNIGLWYSFRPDEKSPLGQEVLASVGSGLVNEVSVGFSSIEEEWDDSGSLPKRLITRAWLGELSIVLWGAYGNSTSASLSGRSTGATRAEAAMKARGLPV</sequence>